<dbReference type="Proteomes" id="UP001069802">
    <property type="component" value="Unassembled WGS sequence"/>
</dbReference>
<evidence type="ECO:0000313" key="2">
    <source>
        <dbReference type="EMBL" id="MCZ4282784.1"/>
    </source>
</evidence>
<name>A0ABT4LNU8_9PROT</name>
<keyword evidence="3" id="KW-1185">Reference proteome</keyword>
<dbReference type="RefSeq" id="WP_269424927.1">
    <property type="nucleotide sequence ID" value="NZ_JAPWGY010000010.1"/>
</dbReference>
<protein>
    <submittedName>
        <fullName evidence="2">MEKHLA domain-containing protein</fullName>
    </submittedName>
</protein>
<dbReference type="SUPFAM" id="SSF55785">
    <property type="entry name" value="PYP-like sensor domain (PAS domain)"/>
    <property type="match status" value="1"/>
</dbReference>
<evidence type="ECO:0000259" key="1">
    <source>
        <dbReference type="Pfam" id="PF08670"/>
    </source>
</evidence>
<feature type="domain" description="MEKHLA" evidence="1">
    <location>
        <begin position="10"/>
        <end position="157"/>
    </location>
</feature>
<evidence type="ECO:0000313" key="3">
    <source>
        <dbReference type="Proteomes" id="UP001069802"/>
    </source>
</evidence>
<dbReference type="InterPro" id="IPR013978">
    <property type="entry name" value="MEKHLA"/>
</dbReference>
<proteinExistence type="predicted"/>
<dbReference type="EMBL" id="JAPWGY010000010">
    <property type="protein sequence ID" value="MCZ4282784.1"/>
    <property type="molecule type" value="Genomic_DNA"/>
</dbReference>
<reference evidence="2" key="1">
    <citation type="submission" date="2022-12" db="EMBL/GenBank/DDBJ databases">
        <title>Bacterial isolates from different developmental stages of Nematostella vectensis.</title>
        <authorList>
            <person name="Fraune S."/>
        </authorList>
    </citation>
    <scope>NUCLEOTIDE SEQUENCE</scope>
    <source>
        <strain evidence="2">G21630-S1</strain>
    </source>
</reference>
<accession>A0ABT4LNU8</accession>
<comment type="caution">
    <text evidence="2">The sequence shown here is derived from an EMBL/GenBank/DDBJ whole genome shotgun (WGS) entry which is preliminary data.</text>
</comment>
<dbReference type="Pfam" id="PF08670">
    <property type="entry name" value="MEKHLA"/>
    <property type="match status" value="1"/>
</dbReference>
<gene>
    <name evidence="2" type="ORF">O4H49_18515</name>
</gene>
<sequence length="159" mass="18261">MDRHQKFLEEHALRLTQSFKLATGRDLLAQQQEQLEMIEGHTLGQCLFSAPQIIVSHDGCEDPLLNYGNRAALELWDMTWDEFVGTPSRYTAEPHERGDRSSMLEQARAKGYIDNYQGIRISSTGRRFMIRNAIIWAVPGFNNSKSGQAATFNEWYFCD</sequence>
<organism evidence="2 3">
    <name type="scientific">Kiloniella laminariae</name>
    <dbReference type="NCBI Taxonomy" id="454162"/>
    <lineage>
        <taxon>Bacteria</taxon>
        <taxon>Pseudomonadati</taxon>
        <taxon>Pseudomonadota</taxon>
        <taxon>Alphaproteobacteria</taxon>
        <taxon>Rhodospirillales</taxon>
        <taxon>Kiloniellaceae</taxon>
        <taxon>Kiloniella</taxon>
    </lineage>
</organism>
<dbReference type="InterPro" id="IPR035965">
    <property type="entry name" value="PAS-like_dom_sf"/>
</dbReference>